<evidence type="ECO:0000313" key="3">
    <source>
        <dbReference type="EMBL" id="TYK12254.1"/>
    </source>
</evidence>
<protein>
    <submittedName>
        <fullName evidence="3">CACTA en-spm transposon protein</fullName>
    </submittedName>
</protein>
<accession>A0A5D3CM99</accession>
<dbReference type="AlphaFoldDB" id="A0A5D3CM99"/>
<dbReference type="EMBL" id="SSTE01015327">
    <property type="protein sequence ID" value="KAA0043214.1"/>
    <property type="molecule type" value="Genomic_DNA"/>
</dbReference>
<reference evidence="4 5" key="1">
    <citation type="submission" date="2019-08" db="EMBL/GenBank/DDBJ databases">
        <title>Draft genome sequences of two oriental melons (Cucumis melo L. var makuwa).</title>
        <authorList>
            <person name="Kwon S.-Y."/>
        </authorList>
    </citation>
    <scope>NUCLEOTIDE SEQUENCE [LARGE SCALE GENOMIC DNA]</scope>
    <source>
        <strain evidence="5">cv. Chang Bougi</strain>
        <strain evidence="4">cv. SW 3</strain>
        <tissue evidence="3">Leaf</tissue>
    </source>
</reference>
<proteinExistence type="predicted"/>
<sequence length="307" mass="35476">MYPIERILRTLKQYVRNKARHKWYFIAEAYVMNKLRSFCSSYLSGIETRFTRDERNNKTIPEDEVIGEFEIFKQKIHSLGVSSLRTLSKEEKCLFYWYMLNNVIELCKTENLSHYFLSLAMEPSFDVCCYNGCIVDGLKFHTSECDSWRTTQNNGVMVISESDVSGSGTTIVSTVFWTKCCTFNIRWEELFGYCVGDVMFLEFVKDLDNPVRGLSSVDDNLGTAQPSATLTPRRRVQSRLLELERYVHANGRIPMLIAHGVEKPILSHIIRSVSQAISVCVQKTFLVYCLKRADVGREYIKIVKDNL</sequence>
<dbReference type="Pfam" id="PF13960">
    <property type="entry name" value="DUF4218"/>
    <property type="match status" value="1"/>
</dbReference>
<dbReference type="OrthoDB" id="1878503at2759"/>
<name>A0A5D3CM99_CUCMM</name>
<evidence type="ECO:0000313" key="4">
    <source>
        <dbReference type="Proteomes" id="UP000321393"/>
    </source>
</evidence>
<dbReference type="EMBL" id="SSTD01010133">
    <property type="protein sequence ID" value="TYK12254.1"/>
    <property type="molecule type" value="Genomic_DNA"/>
</dbReference>
<dbReference type="PANTHER" id="PTHR48258:SF14">
    <property type="entry name" value="OS02G0583300 PROTEIN"/>
    <property type="match status" value="1"/>
</dbReference>
<feature type="domain" description="DUF4218" evidence="1">
    <location>
        <begin position="1"/>
        <end position="56"/>
    </location>
</feature>
<dbReference type="Proteomes" id="UP000321947">
    <property type="component" value="Unassembled WGS sequence"/>
</dbReference>
<dbReference type="PANTHER" id="PTHR48258">
    <property type="entry name" value="DUF4218 DOMAIN-CONTAINING PROTEIN-RELATED"/>
    <property type="match status" value="1"/>
</dbReference>
<organism evidence="3 5">
    <name type="scientific">Cucumis melo var. makuwa</name>
    <name type="common">Oriental melon</name>
    <dbReference type="NCBI Taxonomy" id="1194695"/>
    <lineage>
        <taxon>Eukaryota</taxon>
        <taxon>Viridiplantae</taxon>
        <taxon>Streptophyta</taxon>
        <taxon>Embryophyta</taxon>
        <taxon>Tracheophyta</taxon>
        <taxon>Spermatophyta</taxon>
        <taxon>Magnoliopsida</taxon>
        <taxon>eudicotyledons</taxon>
        <taxon>Gunneridae</taxon>
        <taxon>Pentapetalae</taxon>
        <taxon>rosids</taxon>
        <taxon>fabids</taxon>
        <taxon>Cucurbitales</taxon>
        <taxon>Cucurbitaceae</taxon>
        <taxon>Benincaseae</taxon>
        <taxon>Cucumis</taxon>
    </lineage>
</organism>
<evidence type="ECO:0000313" key="5">
    <source>
        <dbReference type="Proteomes" id="UP000321947"/>
    </source>
</evidence>
<comment type="caution">
    <text evidence="3">The sequence shown here is derived from an EMBL/GenBank/DDBJ whole genome shotgun (WGS) entry which is preliminary data.</text>
</comment>
<gene>
    <name evidence="3" type="ORF">E5676_scaffold302G00040</name>
    <name evidence="2" type="ORF">E6C27_scaffold110G00930</name>
</gene>
<dbReference type="Proteomes" id="UP000321393">
    <property type="component" value="Unassembled WGS sequence"/>
</dbReference>
<dbReference type="InterPro" id="IPR025452">
    <property type="entry name" value="DUF4218"/>
</dbReference>
<evidence type="ECO:0000259" key="1">
    <source>
        <dbReference type="Pfam" id="PF13960"/>
    </source>
</evidence>
<evidence type="ECO:0000313" key="2">
    <source>
        <dbReference type="EMBL" id="KAA0043214.1"/>
    </source>
</evidence>